<dbReference type="Gene3D" id="3.40.640.10">
    <property type="entry name" value="Type I PLP-dependent aspartate aminotransferase-like (Major domain)"/>
    <property type="match status" value="1"/>
</dbReference>
<dbReference type="Gene3D" id="3.90.1150.10">
    <property type="entry name" value="Aspartate Aminotransferase, domain 1"/>
    <property type="match status" value="1"/>
</dbReference>
<keyword evidence="5 7" id="KW-0663">Pyridoxal phosphate</keyword>
<dbReference type="GO" id="GO:0019265">
    <property type="term" value="P:glycine biosynthetic process, by transamination of glyoxylate"/>
    <property type="evidence" value="ECO:0007669"/>
    <property type="project" value="TreeGrafter"/>
</dbReference>
<dbReference type="PROSITE" id="PS00595">
    <property type="entry name" value="AA_TRANSFER_CLASS_5"/>
    <property type="match status" value="1"/>
</dbReference>
<dbReference type="AlphaFoldDB" id="A0A518BLH9"/>
<feature type="domain" description="Aminotransferase class V" evidence="10">
    <location>
        <begin position="36"/>
        <end position="336"/>
    </location>
</feature>
<dbReference type="KEGG" id="pbap:Pla133_29200"/>
<evidence type="ECO:0000256" key="4">
    <source>
        <dbReference type="ARBA" id="ARBA00022679"/>
    </source>
</evidence>
<protein>
    <submittedName>
        <fullName evidence="11">Purine catabolism protein PucG</fullName>
        <ecNumber evidence="11">2.-.-.-</ecNumber>
    </submittedName>
</protein>
<dbReference type="Proteomes" id="UP000316921">
    <property type="component" value="Chromosome"/>
</dbReference>
<keyword evidence="12" id="KW-1185">Reference proteome</keyword>
<evidence type="ECO:0000259" key="10">
    <source>
        <dbReference type="Pfam" id="PF00266"/>
    </source>
</evidence>
<dbReference type="GO" id="GO:0008453">
    <property type="term" value="F:alanine-glyoxylate transaminase activity"/>
    <property type="evidence" value="ECO:0007669"/>
    <property type="project" value="TreeGrafter"/>
</dbReference>
<sequence>MEQLPAPLRAHARTLLGPGPSDVDPSVLRAISLPTVGHLDPAFLQTMDEIRSMLECLLGARGGRTTALSATGSAGMEACVVNLVERGDRVLIGQSGVFGGRMAEVARRAGAEVTLVEAEWGRPLELEALRRAAAGRQFRFIGLVHGETSTGVLQPLAGLRELADECGALLLVDAVTSLAGHPLDVHASGIDALYSGTQKCLSCPPGLSPVHFSDRAIARIGSRASAVQSWYLDINLIEAYWGGPRAYHHTAPINMLFGLHEALRLVLSEGLEPRFARHELNAHALWSGLEALGLELRVAEEHRLNPLTTVSIPDGIDDAAVRGRLLSEFGIEIGGGLGPMKGNTWRIGLMGSGSSRRNVHLVLSALATVLADMGHRAPENPIAAAASVYDA</sequence>
<accession>A0A518BLH9</accession>
<gene>
    <name evidence="11" type="primary">pucG</name>
    <name evidence="11" type="ORF">Pla133_29200</name>
</gene>
<evidence type="ECO:0000313" key="11">
    <source>
        <dbReference type="EMBL" id="QDU67831.1"/>
    </source>
</evidence>
<dbReference type="Pfam" id="PF00266">
    <property type="entry name" value="Aminotran_5"/>
    <property type="match status" value="1"/>
</dbReference>
<dbReference type="GO" id="GO:0004760">
    <property type="term" value="F:L-serine-pyruvate transaminase activity"/>
    <property type="evidence" value="ECO:0007669"/>
    <property type="project" value="TreeGrafter"/>
</dbReference>
<dbReference type="InterPro" id="IPR015422">
    <property type="entry name" value="PyrdxlP-dep_Trfase_small"/>
</dbReference>
<dbReference type="SUPFAM" id="SSF53383">
    <property type="entry name" value="PLP-dependent transferases"/>
    <property type="match status" value="1"/>
</dbReference>
<evidence type="ECO:0000256" key="3">
    <source>
        <dbReference type="ARBA" id="ARBA00022576"/>
    </source>
</evidence>
<dbReference type="InterPro" id="IPR000192">
    <property type="entry name" value="Aminotrans_V_dom"/>
</dbReference>
<evidence type="ECO:0000256" key="7">
    <source>
        <dbReference type="PIRSR" id="PIRSR000524-50"/>
    </source>
</evidence>
<evidence type="ECO:0000256" key="6">
    <source>
        <dbReference type="PIRSR" id="PIRSR000524-1"/>
    </source>
</evidence>
<reference evidence="11 12" key="1">
    <citation type="submission" date="2019-02" db="EMBL/GenBank/DDBJ databases">
        <title>Deep-cultivation of Planctomycetes and their phenomic and genomic characterization uncovers novel biology.</title>
        <authorList>
            <person name="Wiegand S."/>
            <person name="Jogler M."/>
            <person name="Boedeker C."/>
            <person name="Pinto D."/>
            <person name="Vollmers J."/>
            <person name="Rivas-Marin E."/>
            <person name="Kohn T."/>
            <person name="Peeters S.H."/>
            <person name="Heuer A."/>
            <person name="Rast P."/>
            <person name="Oberbeckmann S."/>
            <person name="Bunk B."/>
            <person name="Jeske O."/>
            <person name="Meyerdierks A."/>
            <person name="Storesund J.E."/>
            <person name="Kallscheuer N."/>
            <person name="Luecker S."/>
            <person name="Lage O.M."/>
            <person name="Pohl T."/>
            <person name="Merkel B.J."/>
            <person name="Hornburger P."/>
            <person name="Mueller R.-W."/>
            <person name="Bruemmer F."/>
            <person name="Labrenz M."/>
            <person name="Spormann A.M."/>
            <person name="Op den Camp H."/>
            <person name="Overmann J."/>
            <person name="Amann R."/>
            <person name="Jetten M.S.M."/>
            <person name="Mascher T."/>
            <person name="Medema M.H."/>
            <person name="Devos D.P."/>
            <person name="Kaster A.-K."/>
            <person name="Ovreas L."/>
            <person name="Rohde M."/>
            <person name="Galperin M.Y."/>
            <person name="Jogler C."/>
        </authorList>
    </citation>
    <scope>NUCLEOTIDE SEQUENCE [LARGE SCALE GENOMIC DNA]</scope>
    <source>
        <strain evidence="11 12">Pla133</strain>
    </source>
</reference>
<keyword evidence="3" id="KW-0032">Aminotransferase</keyword>
<dbReference type="EC" id="2.-.-.-" evidence="11"/>
<evidence type="ECO:0000256" key="1">
    <source>
        <dbReference type="ARBA" id="ARBA00001933"/>
    </source>
</evidence>
<evidence type="ECO:0000256" key="5">
    <source>
        <dbReference type="ARBA" id="ARBA00022898"/>
    </source>
</evidence>
<comment type="similarity">
    <text evidence="2 8">Belongs to the class-V pyridoxal-phosphate-dependent aminotransferase family.</text>
</comment>
<organism evidence="11 12">
    <name type="scientific">Engelhardtia mirabilis</name>
    <dbReference type="NCBI Taxonomy" id="2528011"/>
    <lineage>
        <taxon>Bacteria</taxon>
        <taxon>Pseudomonadati</taxon>
        <taxon>Planctomycetota</taxon>
        <taxon>Planctomycetia</taxon>
        <taxon>Planctomycetia incertae sedis</taxon>
        <taxon>Engelhardtia</taxon>
    </lineage>
</organism>
<evidence type="ECO:0000256" key="2">
    <source>
        <dbReference type="ARBA" id="ARBA00009236"/>
    </source>
</evidence>
<evidence type="ECO:0000256" key="9">
    <source>
        <dbReference type="RuleBase" id="RU004504"/>
    </source>
</evidence>
<evidence type="ECO:0000313" key="12">
    <source>
        <dbReference type="Proteomes" id="UP000316921"/>
    </source>
</evidence>
<dbReference type="InterPro" id="IPR015421">
    <property type="entry name" value="PyrdxlP-dep_Trfase_major"/>
</dbReference>
<dbReference type="RefSeq" id="WP_419191531.1">
    <property type="nucleotide sequence ID" value="NZ_CP036287.1"/>
</dbReference>
<name>A0A518BLH9_9BACT</name>
<dbReference type="PANTHER" id="PTHR21152">
    <property type="entry name" value="AMINOTRANSFERASE CLASS V"/>
    <property type="match status" value="1"/>
</dbReference>
<dbReference type="InterPro" id="IPR020578">
    <property type="entry name" value="Aminotrans_V_PyrdxlP_BS"/>
</dbReference>
<comment type="cofactor">
    <cofactor evidence="1 7 9">
        <name>pyridoxal 5'-phosphate</name>
        <dbReference type="ChEBI" id="CHEBI:597326"/>
    </cofactor>
</comment>
<keyword evidence="4 11" id="KW-0808">Transferase</keyword>
<feature type="modified residue" description="N6-(pyridoxal phosphate)lysine" evidence="7">
    <location>
        <position position="199"/>
    </location>
</feature>
<dbReference type="PIRSF" id="PIRSF000524">
    <property type="entry name" value="SPT"/>
    <property type="match status" value="1"/>
</dbReference>
<proteinExistence type="inferred from homology"/>
<feature type="binding site" evidence="6">
    <location>
        <position position="346"/>
    </location>
    <ligand>
        <name>substrate</name>
    </ligand>
</feature>
<dbReference type="EMBL" id="CP036287">
    <property type="protein sequence ID" value="QDU67831.1"/>
    <property type="molecule type" value="Genomic_DNA"/>
</dbReference>
<dbReference type="InterPro" id="IPR024169">
    <property type="entry name" value="SP_NH2Trfase/AEP_transaminase"/>
</dbReference>
<evidence type="ECO:0000256" key="8">
    <source>
        <dbReference type="RuleBase" id="RU004075"/>
    </source>
</evidence>
<dbReference type="FunFam" id="3.40.640.10:FF:000027">
    <property type="entry name" value="Serine--pyruvate aminotransferase, mitochondrial"/>
    <property type="match status" value="1"/>
</dbReference>
<dbReference type="InterPro" id="IPR015424">
    <property type="entry name" value="PyrdxlP-dep_Trfase"/>
</dbReference>
<dbReference type="PANTHER" id="PTHR21152:SF40">
    <property type="entry name" value="ALANINE--GLYOXYLATE AMINOTRANSFERASE"/>
    <property type="match status" value="1"/>
</dbReference>